<evidence type="ECO:0000256" key="5">
    <source>
        <dbReference type="ARBA" id="ARBA00023136"/>
    </source>
</evidence>
<dbReference type="EMBL" id="GAMC01008344">
    <property type="protein sequence ID" value="JAB98211.1"/>
    <property type="molecule type" value="mRNA"/>
</dbReference>
<evidence type="ECO:0000256" key="4">
    <source>
        <dbReference type="ARBA" id="ARBA00022989"/>
    </source>
</evidence>
<keyword evidence="6" id="KW-0496">Mitochondrion</keyword>
<dbReference type="InterPro" id="IPR045214">
    <property type="entry name" value="Surf1/Surf4"/>
</dbReference>
<evidence type="ECO:0000256" key="6">
    <source>
        <dbReference type="RuleBase" id="RU363076"/>
    </source>
</evidence>
<sequence>MATLMSLTADSIGRRFAKYTFLFTFCCATKLIKMLRLVKRALVGNVTPIKIIVKPHDNTPTIKGFSMIKRRWQSTRGNGTTTMHFEGKKKVTPLGWFLLLVPASAFGLGCWQVKRKAWKEQLIKNLEELTKMSPVPLPTDFSELSAMEYRLVTVRGKFLHNKELLMGPRSFIRPDGSETAGGLFSQRDAGNGYLVITPFQLADRDEIILINRGWVSRKQVKPETRIAGQISGEVELTGVVRMAENRPQFSPDHKGGVFLYRDLPKMCALTGAAPIMLDATYESSVPGGPVGGQTRVTLRNEHLSYLLTWFSLSAITSYLWYRQIFKRIPY</sequence>
<reference evidence="8" key="1">
    <citation type="submission" date="2013-07" db="EMBL/GenBank/DDBJ databases">
        <authorList>
            <person name="Geib S."/>
        </authorList>
    </citation>
    <scope>NUCLEOTIDE SEQUENCE</scope>
</reference>
<keyword evidence="3 6" id="KW-0812">Transmembrane</keyword>
<dbReference type="KEGG" id="ccat:101463111"/>
<dbReference type="GO" id="GO:0033617">
    <property type="term" value="P:mitochondrial respiratory chain complex IV assembly"/>
    <property type="evidence" value="ECO:0007669"/>
    <property type="project" value="TreeGrafter"/>
</dbReference>
<gene>
    <name evidence="8" type="primary">SURF1</name>
    <name evidence="7" type="ORF">CCAP1982_LOCUS10814</name>
</gene>
<dbReference type="GeneID" id="101463111"/>
<dbReference type="EMBL" id="CAJHJT010000034">
    <property type="protein sequence ID" value="CAD7002324.1"/>
    <property type="molecule type" value="Genomic_DNA"/>
</dbReference>
<dbReference type="PANTHER" id="PTHR23427">
    <property type="entry name" value="SURFEIT LOCUS PROTEIN"/>
    <property type="match status" value="1"/>
</dbReference>
<dbReference type="CDD" id="cd06662">
    <property type="entry name" value="SURF1"/>
    <property type="match status" value="1"/>
</dbReference>
<protein>
    <recommendedName>
        <fullName evidence="6">SURF1-like protein</fullName>
    </recommendedName>
</protein>
<dbReference type="InterPro" id="IPR002994">
    <property type="entry name" value="Surf1/Shy1"/>
</dbReference>
<dbReference type="AlphaFoldDB" id="W8BY14"/>
<name>W8BY14_CERCA</name>
<dbReference type="CTD" id="6834"/>
<dbReference type="OrthoDB" id="10040024at2759"/>
<dbReference type="Proteomes" id="UP000606786">
    <property type="component" value="Unassembled WGS sequence"/>
</dbReference>
<reference evidence="8" key="2">
    <citation type="journal article" date="2014" name="BMC Genomics">
        <title>A genomic perspective to assessing quality of mass-reared SIT flies used in Mediterranean fruit fly (Ceratitis capitata) eradication in California.</title>
        <authorList>
            <person name="Calla B."/>
            <person name="Hall B."/>
            <person name="Hou S."/>
            <person name="Geib S.M."/>
        </authorList>
    </citation>
    <scope>NUCLEOTIDE SEQUENCE</scope>
</reference>
<dbReference type="GO" id="GO:0005743">
    <property type="term" value="C:mitochondrial inner membrane"/>
    <property type="evidence" value="ECO:0007669"/>
    <property type="project" value="UniProtKB-SubCell"/>
</dbReference>
<keyword evidence="4 6" id="KW-1133">Transmembrane helix</keyword>
<dbReference type="PANTHER" id="PTHR23427:SF2">
    <property type="entry name" value="SURFEIT LOCUS PROTEIN 1"/>
    <property type="match status" value="1"/>
</dbReference>
<feature type="transmembrane region" description="Helical" evidence="6">
    <location>
        <begin position="303"/>
        <end position="321"/>
    </location>
</feature>
<evidence type="ECO:0000313" key="9">
    <source>
        <dbReference type="Proteomes" id="UP000606786"/>
    </source>
</evidence>
<evidence type="ECO:0000256" key="2">
    <source>
        <dbReference type="ARBA" id="ARBA00007165"/>
    </source>
</evidence>
<proteinExistence type="evidence at transcript level"/>
<evidence type="ECO:0000313" key="8">
    <source>
        <dbReference type="EMBL" id="JAB98211.1"/>
    </source>
</evidence>
<accession>W8BY14</accession>
<keyword evidence="9" id="KW-1185">Reference proteome</keyword>
<dbReference type="PROSITE" id="PS50895">
    <property type="entry name" value="SURF1"/>
    <property type="match status" value="1"/>
</dbReference>
<evidence type="ECO:0000256" key="3">
    <source>
        <dbReference type="ARBA" id="ARBA00022692"/>
    </source>
</evidence>
<reference evidence="7" key="3">
    <citation type="submission" date="2020-11" db="EMBL/GenBank/DDBJ databases">
        <authorList>
            <person name="Whitehead M."/>
        </authorList>
    </citation>
    <scope>NUCLEOTIDE SEQUENCE</scope>
    <source>
        <strain evidence="7">EGII</strain>
    </source>
</reference>
<feature type="transmembrane region" description="Helical" evidence="6">
    <location>
        <begin position="94"/>
        <end position="113"/>
    </location>
</feature>
<keyword evidence="5 6" id="KW-0472">Membrane</keyword>
<keyword evidence="6" id="KW-0999">Mitochondrion inner membrane</keyword>
<comment type="similarity">
    <text evidence="2 6">Belongs to the SURF1 family.</text>
</comment>
<evidence type="ECO:0000313" key="7">
    <source>
        <dbReference type="EMBL" id="CAD7002324.1"/>
    </source>
</evidence>
<evidence type="ECO:0000256" key="1">
    <source>
        <dbReference type="ARBA" id="ARBA00004370"/>
    </source>
</evidence>
<comment type="subcellular location">
    <subcellularLocation>
        <location evidence="1">Membrane</location>
    </subcellularLocation>
    <subcellularLocation>
        <location evidence="6">Mitochondrion inner membrane</location>
        <topology evidence="6">Multi-pass membrane protein</topology>
    </subcellularLocation>
</comment>
<comment type="function">
    <text evidence="6">Probably involved in the biogenesis of the COX complex.</text>
</comment>
<dbReference type="Pfam" id="PF02104">
    <property type="entry name" value="SURF1"/>
    <property type="match status" value="1"/>
</dbReference>
<organism evidence="8">
    <name type="scientific">Ceratitis capitata</name>
    <name type="common">Mediterranean fruit fly</name>
    <name type="synonym">Tephritis capitata</name>
    <dbReference type="NCBI Taxonomy" id="7213"/>
    <lineage>
        <taxon>Eukaryota</taxon>
        <taxon>Metazoa</taxon>
        <taxon>Ecdysozoa</taxon>
        <taxon>Arthropoda</taxon>
        <taxon>Hexapoda</taxon>
        <taxon>Insecta</taxon>
        <taxon>Pterygota</taxon>
        <taxon>Neoptera</taxon>
        <taxon>Endopterygota</taxon>
        <taxon>Diptera</taxon>
        <taxon>Brachycera</taxon>
        <taxon>Muscomorpha</taxon>
        <taxon>Tephritoidea</taxon>
        <taxon>Tephritidae</taxon>
        <taxon>Ceratitis</taxon>
        <taxon>Ceratitis</taxon>
    </lineage>
</organism>